<dbReference type="InterPro" id="IPR036852">
    <property type="entry name" value="Peptidase_S8/S53_dom_sf"/>
</dbReference>
<keyword evidence="2 5" id="KW-0645">Protease</keyword>
<dbReference type="InterPro" id="IPR022398">
    <property type="entry name" value="Peptidase_S8_His-AS"/>
</dbReference>
<dbReference type="PRINTS" id="PR00723">
    <property type="entry name" value="SUBTILISIN"/>
</dbReference>
<dbReference type="SUPFAM" id="SSF49785">
    <property type="entry name" value="Galactose-binding domain-like"/>
    <property type="match status" value="1"/>
</dbReference>
<dbReference type="CDD" id="cd04842">
    <property type="entry name" value="Peptidases_S8_Kp43_protease"/>
    <property type="match status" value="1"/>
</dbReference>
<reference evidence="7" key="1">
    <citation type="submission" date="2023-06" db="EMBL/GenBank/DDBJ databases">
        <title>Genome-scale phylogeny and comparative genomics of the fungal order Sordariales.</title>
        <authorList>
            <consortium name="Lawrence Berkeley National Laboratory"/>
            <person name="Hensen N."/>
            <person name="Bonometti L."/>
            <person name="Westerberg I."/>
            <person name="Brannstrom I.O."/>
            <person name="Guillou S."/>
            <person name="Cros-Aarteil S."/>
            <person name="Calhoun S."/>
            <person name="Haridas S."/>
            <person name="Kuo A."/>
            <person name="Mondo S."/>
            <person name="Pangilinan J."/>
            <person name="Riley R."/>
            <person name="LaButti K."/>
            <person name="Andreopoulos B."/>
            <person name="Lipzen A."/>
            <person name="Chen C."/>
            <person name="Yanf M."/>
            <person name="Daum C."/>
            <person name="Ng V."/>
            <person name="Clum A."/>
            <person name="Steindorff A."/>
            <person name="Ohm R."/>
            <person name="Martin F."/>
            <person name="Silar P."/>
            <person name="Natvig D."/>
            <person name="Lalanne C."/>
            <person name="Gautier V."/>
            <person name="Ament-velasquez S.L."/>
            <person name="Kruys A."/>
            <person name="Hutchinson M.I."/>
            <person name="Powell A.J."/>
            <person name="Barry K."/>
            <person name="Miller A.N."/>
            <person name="Grigoriev I.V."/>
            <person name="Debuchy R."/>
            <person name="Gladieux P."/>
            <person name="Thoren M.H."/>
            <person name="Johannesson H."/>
        </authorList>
    </citation>
    <scope>NUCLEOTIDE SEQUENCE</scope>
    <source>
        <strain evidence="7">SMH2392-1A</strain>
    </source>
</reference>
<dbReference type="Gene3D" id="3.40.50.200">
    <property type="entry name" value="Peptidase S8/S53 domain"/>
    <property type="match status" value="1"/>
</dbReference>
<keyword evidence="3 5" id="KW-0378">Hydrolase</keyword>
<dbReference type="InterPro" id="IPR034058">
    <property type="entry name" value="TagA/B/C/D_pept_dom"/>
</dbReference>
<dbReference type="Pfam" id="PF00082">
    <property type="entry name" value="Peptidase_S8"/>
    <property type="match status" value="1"/>
</dbReference>
<keyword evidence="4 5" id="KW-0720">Serine protease</keyword>
<dbReference type="RefSeq" id="XP_060300632.1">
    <property type="nucleotide sequence ID" value="XM_060439445.1"/>
</dbReference>
<dbReference type="PANTHER" id="PTHR43399">
    <property type="entry name" value="SUBTILISIN-RELATED"/>
    <property type="match status" value="1"/>
</dbReference>
<dbReference type="AlphaFoldDB" id="A0AA40E7D2"/>
<feature type="active site" description="Charge relay system" evidence="5">
    <location>
        <position position="457"/>
    </location>
</feature>
<evidence type="ECO:0000259" key="6">
    <source>
        <dbReference type="Pfam" id="PF00082"/>
    </source>
</evidence>
<evidence type="ECO:0000313" key="8">
    <source>
        <dbReference type="Proteomes" id="UP001172101"/>
    </source>
</evidence>
<dbReference type="InterPro" id="IPR051048">
    <property type="entry name" value="Peptidase_S8/S53_subtilisin"/>
</dbReference>
<evidence type="ECO:0000256" key="4">
    <source>
        <dbReference type="ARBA" id="ARBA00022825"/>
    </source>
</evidence>
<gene>
    <name evidence="7" type="ORF">B0T26DRAFT_672402</name>
</gene>
<feature type="active site" description="Charge relay system" evidence="5">
    <location>
        <position position="249"/>
    </location>
</feature>
<evidence type="ECO:0000256" key="3">
    <source>
        <dbReference type="ARBA" id="ARBA00022801"/>
    </source>
</evidence>
<dbReference type="GO" id="GO:0006508">
    <property type="term" value="P:proteolysis"/>
    <property type="evidence" value="ECO:0007669"/>
    <property type="project" value="UniProtKB-KW"/>
</dbReference>
<evidence type="ECO:0000313" key="7">
    <source>
        <dbReference type="EMBL" id="KAK0727777.1"/>
    </source>
</evidence>
<comment type="similarity">
    <text evidence="1 5">Belongs to the peptidase S8 family.</text>
</comment>
<keyword evidence="8" id="KW-1185">Reference proteome</keyword>
<dbReference type="GO" id="GO:0004252">
    <property type="term" value="F:serine-type endopeptidase activity"/>
    <property type="evidence" value="ECO:0007669"/>
    <property type="project" value="UniProtKB-UniRule"/>
</dbReference>
<sequence>MAPISINGNTLDPVVQGPVLRALGLEAPDASGSDYVLIQVSDARTTPEQKGNLANLGLVLHGYISEKTYLYSYEGTDLQKIRSLPFVIWADIYLKQFKYLPGLSGPAYSRTTNTVDIIFHEGVDTSSGRLKRDIAAAAHIDRDGLELGRNKVRLTVEERWLDLLASIDAVRAIQKVRPPQLHNNVARSIMNASVTVSGIAYQGEGEVVAVADTGFDKGDVSATHPAFTGRVVKLYDLGRPGKFDDPDGHGTHVCGSVLGSGTSASAGGTIQGTAPKARLVMQSLIGDLGGLSGVPVDLHDLFAPPYNNEKARVHTNSWGLTMFAGIQNPYDSQSNDIDDFVWNNPDLVGSTAAAKNCITVGACESVRREAKPVLPTYGDVRPSSFPVPPLKTDLMANNAEGMAAFSSRGPTLERRFKPDVVAPGTSILSTHSRNAPASDNAFGTSPDPDWFFDSGTSMATPLVAGCAAVLRETLVKNGFPKPPASLVKALLVNGAAGLTGQYSPPEVGSTPNKIEGFGRVNLAGSVIIPSPGVADGGFGEGGPLKEGDKDVIDIEIPPRPPQDKNTFGPSPPSAATFKMTLVWSDPPELNGMLQNDLDLIVVAADGSERHGNMGTAAGFDTVNNVEQVLWAKIPTGHTQLVIRATHITKFPQLYAYAWRITW</sequence>
<organism evidence="7 8">
    <name type="scientific">Lasiosphaeria miniovina</name>
    <dbReference type="NCBI Taxonomy" id="1954250"/>
    <lineage>
        <taxon>Eukaryota</taxon>
        <taxon>Fungi</taxon>
        <taxon>Dikarya</taxon>
        <taxon>Ascomycota</taxon>
        <taxon>Pezizomycotina</taxon>
        <taxon>Sordariomycetes</taxon>
        <taxon>Sordariomycetidae</taxon>
        <taxon>Sordariales</taxon>
        <taxon>Lasiosphaeriaceae</taxon>
        <taxon>Lasiosphaeria</taxon>
    </lineage>
</organism>
<dbReference type="PROSITE" id="PS00137">
    <property type="entry name" value="SUBTILASE_HIS"/>
    <property type="match status" value="1"/>
</dbReference>
<accession>A0AA40E7D2</accession>
<evidence type="ECO:0000256" key="5">
    <source>
        <dbReference type="PROSITE-ProRule" id="PRU01240"/>
    </source>
</evidence>
<dbReference type="PANTHER" id="PTHR43399:SF4">
    <property type="entry name" value="CELL WALL-ASSOCIATED PROTEASE"/>
    <property type="match status" value="1"/>
</dbReference>
<evidence type="ECO:0000256" key="2">
    <source>
        <dbReference type="ARBA" id="ARBA00022670"/>
    </source>
</evidence>
<dbReference type="SUPFAM" id="SSF52743">
    <property type="entry name" value="Subtilisin-like"/>
    <property type="match status" value="1"/>
</dbReference>
<dbReference type="EMBL" id="JAUIRO010000002">
    <property type="protein sequence ID" value="KAK0727777.1"/>
    <property type="molecule type" value="Genomic_DNA"/>
</dbReference>
<name>A0AA40E7D2_9PEZI</name>
<dbReference type="PROSITE" id="PS00138">
    <property type="entry name" value="SUBTILASE_SER"/>
    <property type="match status" value="1"/>
</dbReference>
<feature type="active site" description="Charge relay system" evidence="5">
    <location>
        <position position="212"/>
    </location>
</feature>
<dbReference type="InterPro" id="IPR015500">
    <property type="entry name" value="Peptidase_S8_subtilisin-rel"/>
</dbReference>
<protein>
    <submittedName>
        <fullName evidence="7">Peptidase S8 and S53</fullName>
    </submittedName>
</protein>
<feature type="domain" description="Peptidase S8/S53" evidence="6">
    <location>
        <begin position="203"/>
        <end position="504"/>
    </location>
</feature>
<dbReference type="Proteomes" id="UP001172101">
    <property type="component" value="Unassembled WGS sequence"/>
</dbReference>
<comment type="caution">
    <text evidence="7">The sequence shown here is derived from an EMBL/GenBank/DDBJ whole genome shotgun (WGS) entry which is preliminary data.</text>
</comment>
<dbReference type="PROSITE" id="PS51892">
    <property type="entry name" value="SUBTILASE"/>
    <property type="match status" value="1"/>
</dbReference>
<evidence type="ECO:0000256" key="1">
    <source>
        <dbReference type="ARBA" id="ARBA00011073"/>
    </source>
</evidence>
<dbReference type="Gene3D" id="2.60.120.380">
    <property type="match status" value="1"/>
</dbReference>
<dbReference type="InterPro" id="IPR008979">
    <property type="entry name" value="Galactose-bd-like_sf"/>
</dbReference>
<dbReference type="GeneID" id="85322715"/>
<dbReference type="InterPro" id="IPR023828">
    <property type="entry name" value="Peptidase_S8_Ser-AS"/>
</dbReference>
<dbReference type="InterPro" id="IPR000209">
    <property type="entry name" value="Peptidase_S8/S53_dom"/>
</dbReference>
<proteinExistence type="inferred from homology"/>